<dbReference type="InterPro" id="IPR030395">
    <property type="entry name" value="GP_PDE_dom"/>
</dbReference>
<dbReference type="InterPro" id="IPR017946">
    <property type="entry name" value="PLC-like_Pdiesterase_TIM-brl"/>
</dbReference>
<dbReference type="PROSITE" id="PS51704">
    <property type="entry name" value="GP_PDE"/>
    <property type="match status" value="1"/>
</dbReference>
<dbReference type="Proteomes" id="UP001596500">
    <property type="component" value="Unassembled WGS sequence"/>
</dbReference>
<evidence type="ECO:0000313" key="3">
    <source>
        <dbReference type="Proteomes" id="UP001596500"/>
    </source>
</evidence>
<keyword evidence="3" id="KW-1185">Reference proteome</keyword>
<gene>
    <name evidence="2" type="ORF">ACFQNG_14490</name>
</gene>
<accession>A0ABW2RNH2</accession>
<reference evidence="3" key="1">
    <citation type="journal article" date="2019" name="Int. J. Syst. Evol. Microbiol.">
        <title>The Global Catalogue of Microorganisms (GCM) 10K type strain sequencing project: providing services to taxonomists for standard genome sequencing and annotation.</title>
        <authorList>
            <consortium name="The Broad Institute Genomics Platform"/>
            <consortium name="The Broad Institute Genome Sequencing Center for Infectious Disease"/>
            <person name="Wu L."/>
            <person name="Ma J."/>
        </authorList>
    </citation>
    <scope>NUCLEOTIDE SEQUENCE [LARGE SCALE GENOMIC DNA]</scope>
    <source>
        <strain evidence="3">CGMCC 1.12942</strain>
    </source>
</reference>
<evidence type="ECO:0000313" key="2">
    <source>
        <dbReference type="EMBL" id="MFC7442292.1"/>
    </source>
</evidence>
<dbReference type="Pfam" id="PF03009">
    <property type="entry name" value="GDPD"/>
    <property type="match status" value="1"/>
</dbReference>
<dbReference type="RefSeq" id="WP_379866090.1">
    <property type="nucleotide sequence ID" value="NZ_JBHTBW010000047.1"/>
</dbReference>
<evidence type="ECO:0000259" key="1">
    <source>
        <dbReference type="PROSITE" id="PS51704"/>
    </source>
</evidence>
<protein>
    <submittedName>
        <fullName evidence="2">Glycerophosphodiester phosphodiesterase</fullName>
    </submittedName>
</protein>
<dbReference type="PANTHER" id="PTHR46211">
    <property type="entry name" value="GLYCEROPHOSPHORYL DIESTER PHOSPHODIESTERASE"/>
    <property type="match status" value="1"/>
</dbReference>
<proteinExistence type="predicted"/>
<dbReference type="EMBL" id="JBHTBW010000047">
    <property type="protein sequence ID" value="MFC7442292.1"/>
    <property type="molecule type" value="Genomic_DNA"/>
</dbReference>
<sequence>MKRTKVFAHRGFSGIAPENTMAAFQLAVEAGADGIELDVHMTGDGEIVVLHDEQLERTTTGTGWVKDRTWAELEAVECGLWYVPPVKGERLPTLAQVLELAWETDICLNIELKNNWVAYPGMEERVVALVERYHMAERVILSSFNHNSLKQLSLLKPSWSLAALYDCKLVEPWQYARLIGVNSLHPHYRSVDEEMVQTCQRHGIGIRPYTVDEERDIKRLLAAGVEAIITNHPDRVQKLARHGAEELLPQSEDDTIGKVERRLK</sequence>
<organism evidence="2 3">
    <name type="scientific">Laceyella putida</name>
    <dbReference type="NCBI Taxonomy" id="110101"/>
    <lineage>
        <taxon>Bacteria</taxon>
        <taxon>Bacillati</taxon>
        <taxon>Bacillota</taxon>
        <taxon>Bacilli</taxon>
        <taxon>Bacillales</taxon>
        <taxon>Thermoactinomycetaceae</taxon>
        <taxon>Laceyella</taxon>
    </lineage>
</organism>
<dbReference type="PANTHER" id="PTHR46211:SF1">
    <property type="entry name" value="GLYCEROPHOSPHODIESTER PHOSPHODIESTERASE, CYTOPLASMIC"/>
    <property type="match status" value="1"/>
</dbReference>
<dbReference type="SUPFAM" id="SSF51695">
    <property type="entry name" value="PLC-like phosphodiesterases"/>
    <property type="match status" value="1"/>
</dbReference>
<dbReference type="CDD" id="cd08563">
    <property type="entry name" value="GDPD_TtGDE_like"/>
    <property type="match status" value="1"/>
</dbReference>
<name>A0ABW2RNH2_9BACL</name>
<feature type="domain" description="GP-PDE" evidence="1">
    <location>
        <begin position="4"/>
        <end position="240"/>
    </location>
</feature>
<dbReference type="Gene3D" id="3.20.20.190">
    <property type="entry name" value="Phosphatidylinositol (PI) phosphodiesterase"/>
    <property type="match status" value="1"/>
</dbReference>
<comment type="caution">
    <text evidence="2">The sequence shown here is derived from an EMBL/GenBank/DDBJ whole genome shotgun (WGS) entry which is preliminary data.</text>
</comment>